<protein>
    <submittedName>
        <fullName evidence="1">Uncharacterized protein</fullName>
    </submittedName>
</protein>
<dbReference type="EMBL" id="LBWQ01000008">
    <property type="protein sequence ID" value="KKR13921.1"/>
    <property type="molecule type" value="Genomic_DNA"/>
</dbReference>
<comment type="caution">
    <text evidence="1">The sequence shown here is derived from an EMBL/GenBank/DDBJ whole genome shotgun (WGS) entry which is preliminary data.</text>
</comment>
<name>A0A0G0NM74_9BACT</name>
<sequence length="233" mass="28345">MKIKNKNRIIYDERYYKSQFLLRKQEFQDAILNFKRIFSGLGCQIPDKSFSSLSEFRKWNKELARKHIETLRKSPITEPYFPKWKDEINKILRQFNLDDGYFIFVWLHIFLGVNSYQRPLFEIYTQKSSDSDENELLLKIYPHTRREDIDINWPIIKQAQKTLLNYKARDKSIYFEKDLKIYNEYLEIKKFPLGERFQKYGERDIYEILAENNDLTSSGIEKIIKRIKDLLLK</sequence>
<proteinExistence type="predicted"/>
<reference evidence="1 2" key="1">
    <citation type="journal article" date="2015" name="Nature">
        <title>rRNA introns, odd ribosomes, and small enigmatic genomes across a large radiation of phyla.</title>
        <authorList>
            <person name="Brown C.T."/>
            <person name="Hug L.A."/>
            <person name="Thomas B.C."/>
            <person name="Sharon I."/>
            <person name="Castelle C.J."/>
            <person name="Singh A."/>
            <person name="Wilkins M.J."/>
            <person name="Williams K.H."/>
            <person name="Banfield J.F."/>
        </authorList>
    </citation>
    <scope>NUCLEOTIDE SEQUENCE [LARGE SCALE GENOMIC DNA]</scope>
</reference>
<evidence type="ECO:0000313" key="2">
    <source>
        <dbReference type="Proteomes" id="UP000034690"/>
    </source>
</evidence>
<dbReference type="AlphaFoldDB" id="A0A0G0NM74"/>
<evidence type="ECO:0000313" key="1">
    <source>
        <dbReference type="EMBL" id="KKR13921.1"/>
    </source>
</evidence>
<dbReference type="Proteomes" id="UP000034690">
    <property type="component" value="Unassembled WGS sequence"/>
</dbReference>
<accession>A0A0G0NM74</accession>
<gene>
    <name evidence="1" type="ORF">UT40_C0008G0045</name>
</gene>
<organism evidence="1 2">
    <name type="scientific">Candidatus Woesebacteria bacterium GW2011_GWA1_39_21b</name>
    <dbReference type="NCBI Taxonomy" id="1618551"/>
    <lineage>
        <taxon>Bacteria</taxon>
        <taxon>Candidatus Woeseibacteriota</taxon>
    </lineage>
</organism>